<keyword evidence="6" id="KW-1133">Transmembrane helix</keyword>
<evidence type="ECO:0000256" key="4">
    <source>
        <dbReference type="ARBA" id="ARBA00023172"/>
    </source>
</evidence>
<protein>
    <submittedName>
        <fullName evidence="7">DNA recombination protein RmuC</fullName>
    </submittedName>
</protein>
<dbReference type="OrthoDB" id="9765111at2"/>
<evidence type="ECO:0000313" key="8">
    <source>
        <dbReference type="Proteomes" id="UP000294980"/>
    </source>
</evidence>
<organism evidence="7 8">
    <name type="scientific">Chromatocurvus halotolerans</name>
    <dbReference type="NCBI Taxonomy" id="1132028"/>
    <lineage>
        <taxon>Bacteria</taxon>
        <taxon>Pseudomonadati</taxon>
        <taxon>Pseudomonadota</taxon>
        <taxon>Gammaproteobacteria</taxon>
        <taxon>Cellvibrionales</taxon>
        <taxon>Halieaceae</taxon>
        <taxon>Chromatocurvus</taxon>
    </lineage>
</organism>
<keyword evidence="6" id="KW-0472">Membrane</keyword>
<dbReference type="EMBL" id="SLWX01000018">
    <property type="protein sequence ID" value="TCO72579.1"/>
    <property type="molecule type" value="Genomic_DNA"/>
</dbReference>
<keyword evidence="6" id="KW-0812">Transmembrane</keyword>
<keyword evidence="3 5" id="KW-0175">Coiled coil</keyword>
<reference evidence="7 8" key="1">
    <citation type="submission" date="2019-03" db="EMBL/GenBank/DDBJ databases">
        <title>Genomic Encyclopedia of Type Strains, Phase IV (KMG-IV): sequencing the most valuable type-strain genomes for metagenomic binning, comparative biology and taxonomic classification.</title>
        <authorList>
            <person name="Goeker M."/>
        </authorList>
    </citation>
    <scope>NUCLEOTIDE SEQUENCE [LARGE SCALE GENOMIC DNA]</scope>
    <source>
        <strain evidence="7 8">DSM 23344</strain>
    </source>
</reference>
<dbReference type="AlphaFoldDB" id="A0A4R2KP22"/>
<evidence type="ECO:0000256" key="3">
    <source>
        <dbReference type="ARBA" id="ARBA00023054"/>
    </source>
</evidence>
<gene>
    <name evidence="7" type="ORF">EV688_1186</name>
</gene>
<proteinExistence type="inferred from homology"/>
<dbReference type="RefSeq" id="WP_117319303.1">
    <property type="nucleotide sequence ID" value="NZ_QQSW01000022.1"/>
</dbReference>
<evidence type="ECO:0000256" key="6">
    <source>
        <dbReference type="SAM" id="Phobius"/>
    </source>
</evidence>
<accession>A0A4R2KP22</accession>
<comment type="similarity">
    <text evidence="2">Belongs to the RmuC family.</text>
</comment>
<dbReference type="Proteomes" id="UP000294980">
    <property type="component" value="Unassembled WGS sequence"/>
</dbReference>
<feature type="coiled-coil region" evidence="5">
    <location>
        <begin position="38"/>
        <end position="90"/>
    </location>
</feature>
<evidence type="ECO:0000256" key="1">
    <source>
        <dbReference type="ARBA" id="ARBA00003416"/>
    </source>
</evidence>
<comment type="caution">
    <text evidence="7">The sequence shown here is derived from an EMBL/GenBank/DDBJ whole genome shotgun (WGS) entry which is preliminary data.</text>
</comment>
<dbReference type="Pfam" id="PF02646">
    <property type="entry name" value="RmuC"/>
    <property type="match status" value="1"/>
</dbReference>
<sequence length="434" mass="48612">MPAIDASLYPLIATCLVSGAVAGVLLCLALVWPRLRRLERLQKQHADLSRRLAGSEATLQERDRRYREQVKFLRDSREQLTRDFENLANRIFDDKGRRFNASSRESLEALLRPFREQIHSFQSRVNEVHAEALRGNTLLEGEIRKVLETGLQMNVQASNLAQALKGDNKAMGNWGEAQLERTLELSGLLRGDHYDSQRAFTDPDGRRRLPDFLIKLPDGKHLVIDSKVSLLDYSRAVSAPGETERKEALTSHAKSVKRHIDDLAAKDYGNLAELGSPSFVLMFMPVEPAYIEALKADRGLFDYGYQRNVVLVSHTTLMPVLRTVANLWMVDRSHREVREIADAAGDIYNQVSTLSKRLSGLGKSLTAASNHYNSTVTALVGNQGLHGKVDRFKGLSARASKTLPDMESLHLDSEGERIDLAMQARRLDGSDEDS</sequence>
<evidence type="ECO:0000313" key="7">
    <source>
        <dbReference type="EMBL" id="TCO72579.1"/>
    </source>
</evidence>
<dbReference type="PANTHER" id="PTHR30563:SF0">
    <property type="entry name" value="DNA RECOMBINATION PROTEIN RMUC"/>
    <property type="match status" value="1"/>
</dbReference>
<keyword evidence="8" id="KW-1185">Reference proteome</keyword>
<keyword evidence="4" id="KW-0233">DNA recombination</keyword>
<dbReference type="PANTHER" id="PTHR30563">
    <property type="entry name" value="DNA RECOMBINATION PROTEIN RMUC"/>
    <property type="match status" value="1"/>
</dbReference>
<dbReference type="GO" id="GO:0006310">
    <property type="term" value="P:DNA recombination"/>
    <property type="evidence" value="ECO:0007669"/>
    <property type="project" value="UniProtKB-KW"/>
</dbReference>
<evidence type="ECO:0000256" key="2">
    <source>
        <dbReference type="ARBA" id="ARBA00009840"/>
    </source>
</evidence>
<name>A0A4R2KP22_9GAMM</name>
<comment type="function">
    <text evidence="1">Involved in DNA recombination.</text>
</comment>
<evidence type="ECO:0000256" key="5">
    <source>
        <dbReference type="SAM" id="Coils"/>
    </source>
</evidence>
<dbReference type="InterPro" id="IPR003798">
    <property type="entry name" value="DNA_recombination_RmuC"/>
</dbReference>
<feature type="transmembrane region" description="Helical" evidence="6">
    <location>
        <begin position="6"/>
        <end position="32"/>
    </location>
</feature>